<keyword evidence="7" id="KW-1185">Reference proteome</keyword>
<evidence type="ECO:0000256" key="4">
    <source>
        <dbReference type="PROSITE-ProRule" id="PRU00169"/>
    </source>
</evidence>
<feature type="modified residue" description="4-aspartylphosphate" evidence="4">
    <location>
        <position position="52"/>
    </location>
</feature>
<proteinExistence type="predicted"/>
<name>A0A844KBK8_9FIRM</name>
<evidence type="ECO:0000259" key="5">
    <source>
        <dbReference type="PROSITE" id="PS50110"/>
    </source>
</evidence>
<dbReference type="PANTHER" id="PTHR44591">
    <property type="entry name" value="STRESS RESPONSE REGULATOR PROTEIN 1"/>
    <property type="match status" value="1"/>
</dbReference>
<comment type="function">
    <text evidence="3">May play the central regulatory role in sporulation. It may be an element of the effector pathway responsible for the activation of sporulation genes in response to nutritional stress. Spo0A may act in concert with spo0H (a sigma factor) to control the expression of some genes that are critical to the sporulation process.</text>
</comment>
<gene>
    <name evidence="6" type="ORF">GMD21_03860</name>
</gene>
<evidence type="ECO:0000256" key="3">
    <source>
        <dbReference type="ARBA" id="ARBA00024867"/>
    </source>
</evidence>
<evidence type="ECO:0000313" key="6">
    <source>
        <dbReference type="EMBL" id="MTR75825.1"/>
    </source>
</evidence>
<evidence type="ECO:0000256" key="2">
    <source>
        <dbReference type="ARBA" id="ARBA00022553"/>
    </source>
</evidence>
<dbReference type="InterPro" id="IPR001789">
    <property type="entry name" value="Sig_transdc_resp-reg_receiver"/>
</dbReference>
<dbReference type="SUPFAM" id="SSF52172">
    <property type="entry name" value="CheY-like"/>
    <property type="match status" value="1"/>
</dbReference>
<keyword evidence="2 4" id="KW-0597">Phosphoprotein</keyword>
<protein>
    <recommendedName>
        <fullName evidence="1">Stage 0 sporulation protein A homolog</fullName>
    </recommendedName>
</protein>
<organism evidence="6 7">
    <name type="scientific">Mediterraneibacter faecis</name>
    <dbReference type="NCBI Taxonomy" id="592978"/>
    <lineage>
        <taxon>Bacteria</taxon>
        <taxon>Bacillati</taxon>
        <taxon>Bacillota</taxon>
        <taxon>Clostridia</taxon>
        <taxon>Lachnospirales</taxon>
        <taxon>Lachnospiraceae</taxon>
        <taxon>Mediterraneibacter</taxon>
    </lineage>
</organism>
<evidence type="ECO:0000256" key="1">
    <source>
        <dbReference type="ARBA" id="ARBA00018672"/>
    </source>
</evidence>
<accession>A0A844KBK8</accession>
<dbReference type="InterPro" id="IPR011006">
    <property type="entry name" value="CheY-like_superfamily"/>
</dbReference>
<dbReference type="EMBL" id="WNAF01000001">
    <property type="protein sequence ID" value="MTR75825.1"/>
    <property type="molecule type" value="Genomic_DNA"/>
</dbReference>
<dbReference type="PROSITE" id="PS50110">
    <property type="entry name" value="RESPONSE_REGULATORY"/>
    <property type="match status" value="1"/>
</dbReference>
<sequence>MASILLVDDDKTFLNGLKMFFDMENIQVSTTTTVSTAKVLLDTEDISLVCTDWELPDGTGLDVLAYARKNDIPVVFLTGHDEDSYQEQATAQGAMQYYIKGQFDYSKLIAKIITFMR</sequence>
<dbReference type="CDD" id="cd00156">
    <property type="entry name" value="REC"/>
    <property type="match status" value="1"/>
</dbReference>
<dbReference type="AlphaFoldDB" id="A0A844KBK8"/>
<dbReference type="PANTHER" id="PTHR44591:SF3">
    <property type="entry name" value="RESPONSE REGULATORY DOMAIN-CONTAINING PROTEIN"/>
    <property type="match status" value="1"/>
</dbReference>
<dbReference type="Pfam" id="PF00072">
    <property type="entry name" value="Response_reg"/>
    <property type="match status" value="1"/>
</dbReference>
<comment type="caution">
    <text evidence="6">The sequence shown here is derived from an EMBL/GenBank/DDBJ whole genome shotgun (WGS) entry which is preliminary data.</text>
</comment>
<dbReference type="GO" id="GO:0000160">
    <property type="term" value="P:phosphorelay signal transduction system"/>
    <property type="evidence" value="ECO:0007669"/>
    <property type="project" value="InterPro"/>
</dbReference>
<dbReference type="Gene3D" id="3.40.50.2300">
    <property type="match status" value="1"/>
</dbReference>
<dbReference type="RefSeq" id="WP_052082883.1">
    <property type="nucleotide sequence ID" value="NZ_WNAF01000001.1"/>
</dbReference>
<dbReference type="InterPro" id="IPR050595">
    <property type="entry name" value="Bact_response_regulator"/>
</dbReference>
<dbReference type="Proteomes" id="UP000448177">
    <property type="component" value="Unassembled WGS sequence"/>
</dbReference>
<evidence type="ECO:0000313" key="7">
    <source>
        <dbReference type="Proteomes" id="UP000448177"/>
    </source>
</evidence>
<dbReference type="SMART" id="SM00448">
    <property type="entry name" value="REC"/>
    <property type="match status" value="1"/>
</dbReference>
<feature type="domain" description="Response regulatory" evidence="5">
    <location>
        <begin position="3"/>
        <end position="116"/>
    </location>
</feature>
<reference evidence="6 7" key="1">
    <citation type="journal article" date="2019" name="Nat. Med.">
        <title>A library of human gut bacterial isolates paired with longitudinal multiomics data enables mechanistic microbiome research.</title>
        <authorList>
            <person name="Poyet M."/>
            <person name="Groussin M."/>
            <person name="Gibbons S.M."/>
            <person name="Avila-Pacheco J."/>
            <person name="Jiang X."/>
            <person name="Kearney S.M."/>
            <person name="Perrotta A.R."/>
            <person name="Berdy B."/>
            <person name="Zhao S."/>
            <person name="Lieberman T.D."/>
            <person name="Swanson P.K."/>
            <person name="Smith M."/>
            <person name="Roesemann S."/>
            <person name="Alexander J.E."/>
            <person name="Rich S.A."/>
            <person name="Livny J."/>
            <person name="Vlamakis H."/>
            <person name="Clish C."/>
            <person name="Bullock K."/>
            <person name="Deik A."/>
            <person name="Scott J."/>
            <person name="Pierce K.A."/>
            <person name="Xavier R.J."/>
            <person name="Alm E.J."/>
        </authorList>
    </citation>
    <scope>NUCLEOTIDE SEQUENCE [LARGE SCALE GENOMIC DNA]</scope>
    <source>
        <strain evidence="6 7">BIOML-A1</strain>
    </source>
</reference>